<evidence type="ECO:0000256" key="1">
    <source>
        <dbReference type="ARBA" id="ARBA00004141"/>
    </source>
</evidence>
<evidence type="ECO:0000313" key="8">
    <source>
        <dbReference type="EMBL" id="QEN07862.1"/>
    </source>
</evidence>
<protein>
    <submittedName>
        <fullName evidence="8">Metal ABC transporter permease</fullName>
    </submittedName>
</protein>
<keyword evidence="6" id="KW-0813">Transport</keyword>
<keyword evidence="3 6" id="KW-0812">Transmembrane</keyword>
<comment type="similarity">
    <text evidence="2 6">Belongs to the ABC-3 integral membrane protein family.</text>
</comment>
<feature type="transmembrane region" description="Helical" evidence="7">
    <location>
        <begin position="93"/>
        <end position="111"/>
    </location>
</feature>
<evidence type="ECO:0000256" key="5">
    <source>
        <dbReference type="ARBA" id="ARBA00023136"/>
    </source>
</evidence>
<dbReference type="Proteomes" id="UP000324209">
    <property type="component" value="Chromosome"/>
</dbReference>
<dbReference type="AlphaFoldDB" id="A0A5C1QNV5"/>
<feature type="transmembrane region" description="Helical" evidence="7">
    <location>
        <begin position="50"/>
        <end position="81"/>
    </location>
</feature>
<feature type="transmembrane region" description="Helical" evidence="7">
    <location>
        <begin position="18"/>
        <end position="38"/>
    </location>
</feature>
<keyword evidence="5 7" id="KW-0472">Membrane</keyword>
<evidence type="ECO:0000256" key="7">
    <source>
        <dbReference type="SAM" id="Phobius"/>
    </source>
</evidence>
<evidence type="ECO:0000256" key="3">
    <source>
        <dbReference type="ARBA" id="ARBA00022692"/>
    </source>
</evidence>
<feature type="transmembrane region" description="Helical" evidence="7">
    <location>
        <begin position="245"/>
        <end position="265"/>
    </location>
</feature>
<dbReference type="Pfam" id="PF00950">
    <property type="entry name" value="ABC-3"/>
    <property type="match status" value="1"/>
</dbReference>
<dbReference type="FunFam" id="1.10.3470.10:FF:000003">
    <property type="entry name" value="Iron ABC transporter permease SitD"/>
    <property type="match status" value="1"/>
</dbReference>
<sequence length="271" mass="28738">MAEWILEPLQYGFFQRGLMAGMIVAFSCGVLSAFIVWRGMAFIGDALAHAVLPGIVISIILGIHVLIGALGAAMLSVIGIGSLTRHKGFKEDTAIGVIFAGAFALGILLMSKVASFKDLSHILFGNILGVSTFDVILISTVGILVVLGISLFYKELLVTSFDPTHAQAIGLSPQLIHFGLLFLVAATTVLATQTVGVVLVMALLVTPAASASLLVKKLSKIIVLSTCFSMLSILLGFYISYYNDLASGATIVLVLTLFFFLSLIVSKLRNK</sequence>
<evidence type="ECO:0000256" key="4">
    <source>
        <dbReference type="ARBA" id="ARBA00022989"/>
    </source>
</evidence>
<reference evidence="8 9" key="1">
    <citation type="submission" date="2019-02" db="EMBL/GenBank/DDBJ databases">
        <title>Complete Genome Sequence and Methylome Analysis of free living Spirochaetas.</title>
        <authorList>
            <person name="Fomenkov A."/>
            <person name="Dubinina G."/>
            <person name="Leshcheva N."/>
            <person name="Mikheeva N."/>
            <person name="Grabovich M."/>
            <person name="Vincze T."/>
            <person name="Roberts R.J."/>
        </authorList>
    </citation>
    <scope>NUCLEOTIDE SEQUENCE [LARGE SCALE GENOMIC DNA]</scope>
    <source>
        <strain evidence="8 9">K2</strain>
    </source>
</reference>
<comment type="subcellular location">
    <subcellularLocation>
        <location evidence="6">Cell membrane</location>
        <topology evidence="6">Multi-pass membrane protein</topology>
    </subcellularLocation>
    <subcellularLocation>
        <location evidence="1">Membrane</location>
        <topology evidence="1">Multi-pass membrane protein</topology>
    </subcellularLocation>
</comment>
<feature type="transmembrane region" description="Helical" evidence="7">
    <location>
        <begin position="180"/>
        <end position="206"/>
    </location>
</feature>
<accession>A0A5C1QNV5</accession>
<name>A0A5C1QNV5_9SPIO</name>
<dbReference type="InterPro" id="IPR037294">
    <property type="entry name" value="ABC_BtuC-like"/>
</dbReference>
<dbReference type="GO" id="GO:0071281">
    <property type="term" value="P:cellular response to iron ion"/>
    <property type="evidence" value="ECO:0007669"/>
    <property type="project" value="UniProtKB-ARBA"/>
</dbReference>
<dbReference type="PANTHER" id="PTHR30477">
    <property type="entry name" value="ABC-TRANSPORTER METAL-BINDING PROTEIN"/>
    <property type="match status" value="1"/>
</dbReference>
<keyword evidence="4 7" id="KW-1133">Transmembrane helix</keyword>
<feature type="transmembrane region" description="Helical" evidence="7">
    <location>
        <begin position="218"/>
        <end position="239"/>
    </location>
</feature>
<evidence type="ECO:0000256" key="6">
    <source>
        <dbReference type="RuleBase" id="RU003943"/>
    </source>
</evidence>
<evidence type="ECO:0000256" key="2">
    <source>
        <dbReference type="ARBA" id="ARBA00008034"/>
    </source>
</evidence>
<dbReference type="SUPFAM" id="SSF81345">
    <property type="entry name" value="ABC transporter involved in vitamin B12 uptake, BtuC"/>
    <property type="match status" value="1"/>
</dbReference>
<dbReference type="KEGG" id="ock:EXM22_07615"/>
<evidence type="ECO:0000313" key="9">
    <source>
        <dbReference type="Proteomes" id="UP000324209"/>
    </source>
</evidence>
<proteinExistence type="inferred from homology"/>
<dbReference type="EMBL" id="CP036150">
    <property type="protein sequence ID" value="QEN07862.1"/>
    <property type="molecule type" value="Genomic_DNA"/>
</dbReference>
<keyword evidence="9" id="KW-1185">Reference proteome</keyword>
<dbReference type="RefSeq" id="WP_149485942.1">
    <property type="nucleotide sequence ID" value="NZ_CP036150.1"/>
</dbReference>
<dbReference type="CDD" id="cd06550">
    <property type="entry name" value="TM_ABC_iron-siderophores_like"/>
    <property type="match status" value="1"/>
</dbReference>
<organism evidence="8 9">
    <name type="scientific">Oceanispirochaeta crateris</name>
    <dbReference type="NCBI Taxonomy" id="2518645"/>
    <lineage>
        <taxon>Bacteria</taxon>
        <taxon>Pseudomonadati</taxon>
        <taxon>Spirochaetota</taxon>
        <taxon>Spirochaetia</taxon>
        <taxon>Spirochaetales</taxon>
        <taxon>Spirochaetaceae</taxon>
        <taxon>Oceanispirochaeta</taxon>
    </lineage>
</organism>
<dbReference type="InterPro" id="IPR001626">
    <property type="entry name" value="ABC_TroCD"/>
</dbReference>
<dbReference type="OrthoDB" id="9798540at2"/>
<dbReference type="PANTHER" id="PTHR30477:SF13">
    <property type="entry name" value="IRON TRANSPORT SYSTEM MEMBRANE PROTEIN HI_0360-RELATED"/>
    <property type="match status" value="1"/>
</dbReference>
<dbReference type="GO" id="GO:0043190">
    <property type="term" value="C:ATP-binding cassette (ABC) transporter complex"/>
    <property type="evidence" value="ECO:0007669"/>
    <property type="project" value="InterPro"/>
</dbReference>
<dbReference type="Gene3D" id="1.10.3470.10">
    <property type="entry name" value="ABC transporter involved in vitamin B12 uptake, BtuC"/>
    <property type="match status" value="1"/>
</dbReference>
<gene>
    <name evidence="8" type="ORF">EXM22_07615</name>
</gene>
<dbReference type="GO" id="GO:0055085">
    <property type="term" value="P:transmembrane transport"/>
    <property type="evidence" value="ECO:0007669"/>
    <property type="project" value="InterPro"/>
</dbReference>
<dbReference type="GO" id="GO:0010043">
    <property type="term" value="P:response to zinc ion"/>
    <property type="evidence" value="ECO:0007669"/>
    <property type="project" value="TreeGrafter"/>
</dbReference>
<feature type="transmembrane region" description="Helical" evidence="7">
    <location>
        <begin position="123"/>
        <end position="153"/>
    </location>
</feature>